<protein>
    <submittedName>
        <fullName evidence="1">Uncharacterized protein</fullName>
    </submittedName>
</protein>
<feature type="non-terminal residue" evidence="1">
    <location>
        <position position="134"/>
    </location>
</feature>
<accession>A0ABN8IMB4</accession>
<name>A0ABN8IMB4_9NEOP</name>
<dbReference type="Proteomes" id="UP000837857">
    <property type="component" value="Chromosome 25"/>
</dbReference>
<organism evidence="1 2">
    <name type="scientific">Iphiclides podalirius</name>
    <name type="common">scarce swallowtail</name>
    <dbReference type="NCBI Taxonomy" id="110791"/>
    <lineage>
        <taxon>Eukaryota</taxon>
        <taxon>Metazoa</taxon>
        <taxon>Ecdysozoa</taxon>
        <taxon>Arthropoda</taxon>
        <taxon>Hexapoda</taxon>
        <taxon>Insecta</taxon>
        <taxon>Pterygota</taxon>
        <taxon>Neoptera</taxon>
        <taxon>Endopterygota</taxon>
        <taxon>Lepidoptera</taxon>
        <taxon>Glossata</taxon>
        <taxon>Ditrysia</taxon>
        <taxon>Papilionoidea</taxon>
        <taxon>Papilionidae</taxon>
        <taxon>Papilioninae</taxon>
        <taxon>Iphiclides</taxon>
    </lineage>
</organism>
<gene>
    <name evidence="1" type="ORF">IPOD504_LOCUS10346</name>
</gene>
<proteinExistence type="predicted"/>
<sequence length="134" mass="14863">MKPDFNIIATRAHRPLRPILPRWRRRFSPQRHSALGTRSQVETDPVASRPTLAAARIASNGSSRTARPVAKNSRAGCLYGTRDATAKWLPYRRRTGKNLAPGGPFDVCGSARADQRLVPPCRIRPEVRISEGLV</sequence>
<reference evidence="1" key="1">
    <citation type="submission" date="2022-03" db="EMBL/GenBank/DDBJ databases">
        <authorList>
            <person name="Martin H S."/>
        </authorList>
    </citation>
    <scope>NUCLEOTIDE SEQUENCE</scope>
</reference>
<keyword evidence="2" id="KW-1185">Reference proteome</keyword>
<evidence type="ECO:0000313" key="2">
    <source>
        <dbReference type="Proteomes" id="UP000837857"/>
    </source>
</evidence>
<evidence type="ECO:0000313" key="1">
    <source>
        <dbReference type="EMBL" id="CAH2057880.1"/>
    </source>
</evidence>
<dbReference type="EMBL" id="OW152837">
    <property type="protein sequence ID" value="CAH2057880.1"/>
    <property type="molecule type" value="Genomic_DNA"/>
</dbReference>